<evidence type="ECO:0000313" key="4">
    <source>
        <dbReference type="Proteomes" id="UP001465976"/>
    </source>
</evidence>
<dbReference type="InterPro" id="IPR005123">
    <property type="entry name" value="Oxoglu/Fe-dep_dioxygenase_dom"/>
</dbReference>
<dbReference type="SUPFAM" id="SSF51197">
    <property type="entry name" value="Clavaminate synthase-like"/>
    <property type="match status" value="1"/>
</dbReference>
<dbReference type="InterPro" id="IPR026992">
    <property type="entry name" value="DIOX_N"/>
</dbReference>
<keyword evidence="1" id="KW-0560">Oxidoreductase</keyword>
<dbReference type="EMBL" id="JBAHYK010000161">
    <property type="protein sequence ID" value="KAL0577376.1"/>
    <property type="molecule type" value="Genomic_DNA"/>
</dbReference>
<dbReference type="Proteomes" id="UP001465976">
    <property type="component" value="Unassembled WGS sequence"/>
</dbReference>
<dbReference type="Pfam" id="PF03171">
    <property type="entry name" value="2OG-FeII_Oxy"/>
    <property type="match status" value="1"/>
</dbReference>
<dbReference type="InterPro" id="IPR050231">
    <property type="entry name" value="Iron_ascorbate_oxido_reductase"/>
</dbReference>
<dbReference type="Pfam" id="PF14226">
    <property type="entry name" value="DIOX_N"/>
    <property type="match status" value="1"/>
</dbReference>
<evidence type="ECO:0000313" key="3">
    <source>
        <dbReference type="EMBL" id="KAL0577376.1"/>
    </source>
</evidence>
<dbReference type="PRINTS" id="PR00682">
    <property type="entry name" value="IPNSYNTHASE"/>
</dbReference>
<name>A0ABR3FPZ1_9AGAR</name>
<gene>
    <name evidence="3" type="ORF">V5O48_004628</name>
</gene>
<organism evidence="3 4">
    <name type="scientific">Marasmius crinis-equi</name>
    <dbReference type="NCBI Taxonomy" id="585013"/>
    <lineage>
        <taxon>Eukaryota</taxon>
        <taxon>Fungi</taxon>
        <taxon>Dikarya</taxon>
        <taxon>Basidiomycota</taxon>
        <taxon>Agaricomycotina</taxon>
        <taxon>Agaricomycetes</taxon>
        <taxon>Agaricomycetidae</taxon>
        <taxon>Agaricales</taxon>
        <taxon>Marasmiineae</taxon>
        <taxon>Marasmiaceae</taxon>
        <taxon>Marasmius</taxon>
    </lineage>
</organism>
<sequence>MSAPPVIDVTALCACKDPSDAAVRDVAQQLREAFSTWGLIQITGHGVSASLQADILRCSKAFFDLPDEKKLAIDVRSGGPAWRGYMPFSGESTHGVVDRKEGVYFGPEHPATHSLNGMPLHGVNQFPAEEDVPGMRTAVLDYIERITELGKTLTTGLSMALGLEPEYMNKHWLEPEPVALFRFFKYAPNEQGKQGGSGIGEHSGEPHPRVFQSTLLSHHLSQVKSPAGTWVDVPVVPNALIVNVGDMFDMLTNGRFVSPRHRALSPSSESPARYSFPFFFDFAWGAEMKKLPISEEVYPMTEDRKDEAEKRWATTTFKSVEGCWWQYLAKKVKKVFPDLNLPDFEANASISTRFNTVVPVAVKSS</sequence>
<dbReference type="PANTHER" id="PTHR47990">
    <property type="entry name" value="2-OXOGLUTARATE (2OG) AND FE(II)-DEPENDENT OXYGENASE SUPERFAMILY PROTEIN-RELATED"/>
    <property type="match status" value="1"/>
</dbReference>
<evidence type="ECO:0000256" key="1">
    <source>
        <dbReference type="RuleBase" id="RU003682"/>
    </source>
</evidence>
<dbReference type="Gene3D" id="2.60.120.330">
    <property type="entry name" value="B-lactam Antibiotic, Isopenicillin N Synthase, Chain"/>
    <property type="match status" value="1"/>
</dbReference>
<keyword evidence="4" id="KW-1185">Reference proteome</keyword>
<dbReference type="InterPro" id="IPR027443">
    <property type="entry name" value="IPNS-like_sf"/>
</dbReference>
<evidence type="ECO:0000259" key="2">
    <source>
        <dbReference type="PROSITE" id="PS51471"/>
    </source>
</evidence>
<keyword evidence="1" id="KW-0479">Metal-binding</keyword>
<proteinExistence type="inferred from homology"/>
<protein>
    <recommendedName>
        <fullName evidence="2">Fe2OG dioxygenase domain-containing protein</fullName>
    </recommendedName>
</protein>
<dbReference type="InterPro" id="IPR044861">
    <property type="entry name" value="IPNS-like_FE2OG_OXY"/>
</dbReference>
<keyword evidence="1" id="KW-0408">Iron</keyword>
<accession>A0ABR3FPZ1</accession>
<feature type="domain" description="Fe2OG dioxygenase" evidence="2">
    <location>
        <begin position="176"/>
        <end position="282"/>
    </location>
</feature>
<comment type="similarity">
    <text evidence="1">Belongs to the iron/ascorbate-dependent oxidoreductase family.</text>
</comment>
<comment type="caution">
    <text evidence="3">The sequence shown here is derived from an EMBL/GenBank/DDBJ whole genome shotgun (WGS) entry which is preliminary data.</text>
</comment>
<dbReference type="PROSITE" id="PS51471">
    <property type="entry name" value="FE2OG_OXY"/>
    <property type="match status" value="1"/>
</dbReference>
<reference evidence="3 4" key="1">
    <citation type="submission" date="2024-02" db="EMBL/GenBank/DDBJ databases">
        <title>A draft genome for the cacao thread blight pathogen Marasmius crinis-equi.</title>
        <authorList>
            <person name="Cohen S.P."/>
            <person name="Baruah I.K."/>
            <person name="Amoako-Attah I."/>
            <person name="Bukari Y."/>
            <person name="Meinhardt L.W."/>
            <person name="Bailey B.A."/>
        </authorList>
    </citation>
    <scope>NUCLEOTIDE SEQUENCE [LARGE SCALE GENOMIC DNA]</scope>
    <source>
        <strain evidence="3 4">GH-76</strain>
    </source>
</reference>